<dbReference type="AlphaFoldDB" id="A0AAW2EB69"/>
<organism evidence="1 2">
    <name type="scientific">Cardiocondyla obscurior</name>
    <dbReference type="NCBI Taxonomy" id="286306"/>
    <lineage>
        <taxon>Eukaryota</taxon>
        <taxon>Metazoa</taxon>
        <taxon>Ecdysozoa</taxon>
        <taxon>Arthropoda</taxon>
        <taxon>Hexapoda</taxon>
        <taxon>Insecta</taxon>
        <taxon>Pterygota</taxon>
        <taxon>Neoptera</taxon>
        <taxon>Endopterygota</taxon>
        <taxon>Hymenoptera</taxon>
        <taxon>Apocrita</taxon>
        <taxon>Aculeata</taxon>
        <taxon>Formicoidea</taxon>
        <taxon>Formicidae</taxon>
        <taxon>Myrmicinae</taxon>
        <taxon>Cardiocondyla</taxon>
    </lineage>
</organism>
<name>A0AAW2EB69_9HYME</name>
<sequence length="117" mass="13713">MLVTLVFQLSSDFRFSSWSLIENSQSKNLHYYSIKTYQFRNFIVTLGLCELRFLRYERDSVMCGNARVTGSHYDKNGIILMLKIKNKVKKLITYMGDVDVLYWLILSLGPLQKITCK</sequence>
<comment type="caution">
    <text evidence="1">The sequence shown here is derived from an EMBL/GenBank/DDBJ whole genome shotgun (WGS) entry which is preliminary data.</text>
</comment>
<keyword evidence="2" id="KW-1185">Reference proteome</keyword>
<gene>
    <name evidence="1" type="ORF">PUN28_020240</name>
</gene>
<evidence type="ECO:0000313" key="1">
    <source>
        <dbReference type="EMBL" id="KAL0099052.1"/>
    </source>
</evidence>
<accession>A0AAW2EB69</accession>
<proteinExistence type="predicted"/>
<dbReference type="Proteomes" id="UP001430953">
    <property type="component" value="Unassembled WGS sequence"/>
</dbReference>
<dbReference type="EMBL" id="JADYXP020000029">
    <property type="protein sequence ID" value="KAL0099052.1"/>
    <property type="molecule type" value="Genomic_DNA"/>
</dbReference>
<evidence type="ECO:0000313" key="2">
    <source>
        <dbReference type="Proteomes" id="UP001430953"/>
    </source>
</evidence>
<reference evidence="1 2" key="1">
    <citation type="submission" date="2023-03" db="EMBL/GenBank/DDBJ databases">
        <title>High recombination rates correlate with genetic variation in Cardiocondyla obscurior ants.</title>
        <authorList>
            <person name="Errbii M."/>
        </authorList>
    </citation>
    <scope>NUCLEOTIDE SEQUENCE [LARGE SCALE GENOMIC DNA]</scope>
    <source>
        <strain evidence="1">Alpha-2009</strain>
        <tissue evidence="1">Whole body</tissue>
    </source>
</reference>
<protein>
    <submittedName>
        <fullName evidence="1">Uncharacterized protein</fullName>
    </submittedName>
</protein>